<dbReference type="Proteomes" id="UP001300763">
    <property type="component" value="Unassembled WGS sequence"/>
</dbReference>
<proteinExistence type="predicted"/>
<name>A0ABT5SZX5_9PSEU</name>
<dbReference type="RefSeq" id="WP_274202943.1">
    <property type="nucleotide sequence ID" value="NZ_JAQZAO010000012.1"/>
</dbReference>
<organism evidence="1 2">
    <name type="scientific">Actinomycetospora lemnae</name>
    <dbReference type="NCBI Taxonomy" id="3019891"/>
    <lineage>
        <taxon>Bacteria</taxon>
        <taxon>Bacillati</taxon>
        <taxon>Actinomycetota</taxon>
        <taxon>Actinomycetes</taxon>
        <taxon>Pseudonocardiales</taxon>
        <taxon>Pseudonocardiaceae</taxon>
        <taxon>Actinomycetospora</taxon>
    </lineage>
</organism>
<evidence type="ECO:0000313" key="1">
    <source>
        <dbReference type="EMBL" id="MDD7968412.1"/>
    </source>
</evidence>
<gene>
    <name evidence="1" type="ORF">PGB27_23975</name>
</gene>
<sequence length="110" mass="11391">MDSAEQVAITAMTEAARALRAGRDAGPATDKVSEVGKPDVAAAVADMLDAAVRLLRTVDLQPPASGGPGHSMQAIAQHMNAGAELARRMAASRMFDGSHSTHLDSRLPTD</sequence>
<accession>A0ABT5SZX5</accession>
<comment type="caution">
    <text evidence="1">The sequence shown here is derived from an EMBL/GenBank/DDBJ whole genome shotgun (WGS) entry which is preliminary data.</text>
</comment>
<evidence type="ECO:0000313" key="2">
    <source>
        <dbReference type="Proteomes" id="UP001300763"/>
    </source>
</evidence>
<keyword evidence="2" id="KW-1185">Reference proteome</keyword>
<reference evidence="1 2" key="1">
    <citation type="submission" date="2023-02" db="EMBL/GenBank/DDBJ databases">
        <title>Genome sequencing required for Actinomycetospora new species description.</title>
        <authorList>
            <person name="Saimee Y."/>
            <person name="Duangmal K."/>
        </authorList>
    </citation>
    <scope>NUCLEOTIDE SEQUENCE [LARGE SCALE GENOMIC DNA]</scope>
    <source>
        <strain evidence="1 2">DW7H6</strain>
    </source>
</reference>
<protein>
    <submittedName>
        <fullName evidence="1">Uncharacterized protein</fullName>
    </submittedName>
</protein>
<dbReference type="EMBL" id="JAQZAO010000012">
    <property type="protein sequence ID" value="MDD7968412.1"/>
    <property type="molecule type" value="Genomic_DNA"/>
</dbReference>